<evidence type="ECO:0008006" key="4">
    <source>
        <dbReference type="Google" id="ProtNLM"/>
    </source>
</evidence>
<reference evidence="2" key="1">
    <citation type="submission" date="2020-01" db="EMBL/GenBank/DDBJ databases">
        <authorList>
            <consortium name="DOE Joint Genome Institute"/>
            <person name="Haridas S."/>
            <person name="Albert R."/>
            <person name="Binder M."/>
            <person name="Bloem J."/>
            <person name="Labutti K."/>
            <person name="Salamov A."/>
            <person name="Andreopoulos B."/>
            <person name="Baker S.E."/>
            <person name="Barry K."/>
            <person name="Bills G."/>
            <person name="Bluhm B.H."/>
            <person name="Cannon C."/>
            <person name="Castanera R."/>
            <person name="Culley D.E."/>
            <person name="Daum C."/>
            <person name="Ezra D."/>
            <person name="Gonzalez J.B."/>
            <person name="Henrissat B."/>
            <person name="Kuo A."/>
            <person name="Liang C."/>
            <person name="Lipzen A."/>
            <person name="Lutzoni F."/>
            <person name="Magnuson J."/>
            <person name="Mondo S."/>
            <person name="Nolan M."/>
            <person name="Ohm R."/>
            <person name="Pangilinan J."/>
            <person name="Park H.-J."/>
            <person name="Ramirez L."/>
            <person name="Alfaro M."/>
            <person name="Sun H."/>
            <person name="Tritt A."/>
            <person name="Yoshinaga Y."/>
            <person name="Zwiers L.-H."/>
            <person name="Turgeon B.G."/>
            <person name="Goodwin S.B."/>
            <person name="Spatafora J.W."/>
            <person name="Crous P.W."/>
            <person name="Grigoriev I.V."/>
        </authorList>
    </citation>
    <scope>NUCLEOTIDE SEQUENCE</scope>
    <source>
        <strain evidence="2">CBS 394.84</strain>
    </source>
</reference>
<dbReference type="EMBL" id="ML976620">
    <property type="protein sequence ID" value="KAF1840245.1"/>
    <property type="molecule type" value="Genomic_DNA"/>
</dbReference>
<dbReference type="AlphaFoldDB" id="A0A9P4L3D1"/>
<keyword evidence="3" id="KW-1185">Reference proteome</keyword>
<evidence type="ECO:0000313" key="3">
    <source>
        <dbReference type="Proteomes" id="UP000800039"/>
    </source>
</evidence>
<dbReference type="Proteomes" id="UP000800039">
    <property type="component" value="Unassembled WGS sequence"/>
</dbReference>
<proteinExistence type="predicted"/>
<evidence type="ECO:0000256" key="1">
    <source>
        <dbReference type="SAM" id="MobiDB-lite"/>
    </source>
</evidence>
<dbReference type="OrthoDB" id="5372935at2759"/>
<comment type="caution">
    <text evidence="2">The sequence shown here is derived from an EMBL/GenBank/DDBJ whole genome shotgun (WGS) entry which is preliminary data.</text>
</comment>
<feature type="region of interest" description="Disordered" evidence="1">
    <location>
        <begin position="1"/>
        <end position="22"/>
    </location>
</feature>
<protein>
    <recommendedName>
        <fullName evidence="4">F-box domain-containing protein</fullName>
    </recommendedName>
</protein>
<sequence length="378" mass="43178">MAPSPFRSSYSPHHHSRMAHEGRFSVTDAVHLKLRLQALDNALSSPPLKPQSRGDVDKIARACEARPRHEAVYVDGSEEFYLLVKPISRPDLIPDVYIEAYRAVLQGRPYLNEYKVSDSKQGVDPTFSKIRSWLPSIDALCETDLGASFSSLEDQVKPFPFLQLPAELRLHVYSHLLPRKPYISLPSLPQLNDRAPLRLDIMRASNQLHNEVAKYWYEKRTLFMVVARDVPKYMSQYDKTLARMPPQTRQLFNKIEIQVGYDATHSFAPSRYTEIRSFSDCMRHILALIPNLDVAVISFQDTGYTLAPTFHITKGTTEIAQWLVKIIPRSVQIHWDVIPSIPSSHRVEDQPMWQAVQSRGLIKTGESVFTRVKCVGDV</sequence>
<dbReference type="RefSeq" id="XP_040782808.1">
    <property type="nucleotide sequence ID" value="XM_040934355.1"/>
</dbReference>
<name>A0A9P4L3D1_9PLEO</name>
<dbReference type="PANTHER" id="PTHR42085:SF1">
    <property type="entry name" value="F-BOX DOMAIN-CONTAINING PROTEIN"/>
    <property type="match status" value="1"/>
</dbReference>
<accession>A0A9P4L3D1</accession>
<dbReference type="InterPro" id="IPR038883">
    <property type="entry name" value="AN11006-like"/>
</dbReference>
<dbReference type="GeneID" id="63851606"/>
<feature type="compositionally biased region" description="Polar residues" evidence="1">
    <location>
        <begin position="1"/>
        <end position="11"/>
    </location>
</feature>
<gene>
    <name evidence="2" type="ORF">K460DRAFT_371451</name>
</gene>
<organism evidence="2 3">
    <name type="scientific">Cucurbitaria berberidis CBS 394.84</name>
    <dbReference type="NCBI Taxonomy" id="1168544"/>
    <lineage>
        <taxon>Eukaryota</taxon>
        <taxon>Fungi</taxon>
        <taxon>Dikarya</taxon>
        <taxon>Ascomycota</taxon>
        <taxon>Pezizomycotina</taxon>
        <taxon>Dothideomycetes</taxon>
        <taxon>Pleosporomycetidae</taxon>
        <taxon>Pleosporales</taxon>
        <taxon>Pleosporineae</taxon>
        <taxon>Cucurbitariaceae</taxon>
        <taxon>Cucurbitaria</taxon>
    </lineage>
</organism>
<evidence type="ECO:0000313" key="2">
    <source>
        <dbReference type="EMBL" id="KAF1840245.1"/>
    </source>
</evidence>
<dbReference type="PANTHER" id="PTHR42085">
    <property type="entry name" value="F-BOX DOMAIN-CONTAINING PROTEIN"/>
    <property type="match status" value="1"/>
</dbReference>